<evidence type="ECO:0000256" key="2">
    <source>
        <dbReference type="ARBA" id="ARBA00022692"/>
    </source>
</evidence>
<dbReference type="InterPro" id="IPR018929">
    <property type="entry name" value="DUF2510"/>
</dbReference>
<dbReference type="Pfam" id="PF10708">
    <property type="entry name" value="DUF2510"/>
    <property type="match status" value="1"/>
</dbReference>
<proteinExistence type="predicted"/>
<organism evidence="8 9">
    <name type="scientific">Mycobacteroides franklinii</name>
    <dbReference type="NCBI Taxonomy" id="948102"/>
    <lineage>
        <taxon>Bacteria</taxon>
        <taxon>Bacillati</taxon>
        <taxon>Actinomycetota</taxon>
        <taxon>Actinomycetes</taxon>
        <taxon>Mycobacteriales</taxon>
        <taxon>Mycobacteriaceae</taxon>
        <taxon>Mycobacteroides</taxon>
    </lineage>
</organism>
<dbReference type="Pfam" id="PF05154">
    <property type="entry name" value="TM2"/>
    <property type="match status" value="1"/>
</dbReference>
<reference evidence="8 9" key="1">
    <citation type="journal article" date="2019" name="Sci. Rep.">
        <title>Extended insight into the Mycobacterium chelonae-abscessus complex through whole genome sequencing of Mycobacterium salmoniphilum outbreak and Mycobacterium salmoniphilum-like strains.</title>
        <authorList>
            <person name="Behra P.R.K."/>
            <person name="Das S."/>
            <person name="Pettersson B.M.F."/>
            <person name="Shirreff L."/>
            <person name="DuCote T."/>
            <person name="Jacobsson K.G."/>
            <person name="Ennis D.G."/>
            <person name="Kirsebom L.A."/>
        </authorList>
    </citation>
    <scope>NUCLEOTIDE SEQUENCE [LARGE SCALE GENOMIC DNA]</scope>
    <source>
        <strain evidence="8 9">DSM 45524</strain>
    </source>
</reference>
<accession>A0A4R5PG66</accession>
<keyword evidence="2 5" id="KW-0812">Transmembrane</keyword>
<dbReference type="GO" id="GO:0016020">
    <property type="term" value="C:membrane"/>
    <property type="evidence" value="ECO:0007669"/>
    <property type="project" value="UniProtKB-SubCell"/>
</dbReference>
<evidence type="ECO:0000256" key="4">
    <source>
        <dbReference type="ARBA" id="ARBA00023136"/>
    </source>
</evidence>
<sequence length="119" mass="12756">MTAPGWYPDPSGIPSQRYFDGTTWTEQRAPAPIAPPAQPKSAAVAGLLQFFLGFFGIGRFYLGYSGIGAIQLILGIIGLITTPIFIGLVILIPLAIWTFVEAIMMFAGGIKEKGGRPTR</sequence>
<dbReference type="EMBL" id="RXLR01000006">
    <property type="protein sequence ID" value="TDH25376.1"/>
    <property type="molecule type" value="Genomic_DNA"/>
</dbReference>
<feature type="domain" description="DUF2510" evidence="7">
    <location>
        <begin position="4"/>
        <end position="37"/>
    </location>
</feature>
<feature type="transmembrane region" description="Helical" evidence="5">
    <location>
        <begin position="69"/>
        <end position="96"/>
    </location>
</feature>
<dbReference type="InterPro" id="IPR007829">
    <property type="entry name" value="TM2"/>
</dbReference>
<comment type="subcellular location">
    <subcellularLocation>
        <location evidence="1">Membrane</location>
        <topology evidence="1">Multi-pass membrane protein</topology>
    </subcellularLocation>
</comment>
<keyword evidence="4 5" id="KW-0472">Membrane</keyword>
<evidence type="ECO:0000313" key="8">
    <source>
        <dbReference type="EMBL" id="TDH25376.1"/>
    </source>
</evidence>
<name>A0A4R5PG66_9MYCO</name>
<protein>
    <submittedName>
        <fullName evidence="8">DUF2510 domain-containing protein</fullName>
    </submittedName>
</protein>
<dbReference type="AlphaFoldDB" id="A0A4R5PG66"/>
<keyword evidence="3 5" id="KW-1133">Transmembrane helix</keyword>
<evidence type="ECO:0000256" key="3">
    <source>
        <dbReference type="ARBA" id="ARBA00022989"/>
    </source>
</evidence>
<evidence type="ECO:0000256" key="5">
    <source>
        <dbReference type="SAM" id="Phobius"/>
    </source>
</evidence>
<feature type="domain" description="TM2" evidence="6">
    <location>
        <begin position="39"/>
        <end position="88"/>
    </location>
</feature>
<dbReference type="Proteomes" id="UP000295627">
    <property type="component" value="Unassembled WGS sequence"/>
</dbReference>
<evidence type="ECO:0000313" key="9">
    <source>
        <dbReference type="Proteomes" id="UP000295627"/>
    </source>
</evidence>
<gene>
    <name evidence="8" type="ORF">EJ571_01860</name>
</gene>
<evidence type="ECO:0000256" key="1">
    <source>
        <dbReference type="ARBA" id="ARBA00004141"/>
    </source>
</evidence>
<comment type="caution">
    <text evidence="8">The sequence shown here is derived from an EMBL/GenBank/DDBJ whole genome shotgun (WGS) entry which is preliminary data.</text>
</comment>
<evidence type="ECO:0000259" key="6">
    <source>
        <dbReference type="Pfam" id="PF05154"/>
    </source>
</evidence>
<dbReference type="RefSeq" id="WP_078336085.1">
    <property type="nucleotide sequence ID" value="NZ_MAFQ01000015.1"/>
</dbReference>
<evidence type="ECO:0000259" key="7">
    <source>
        <dbReference type="Pfam" id="PF10708"/>
    </source>
</evidence>
<feature type="transmembrane region" description="Helical" evidence="5">
    <location>
        <begin position="42"/>
        <end position="62"/>
    </location>
</feature>